<reference evidence="2" key="1">
    <citation type="journal article" date="2014" name="Int. J. Syst. Evol. Microbiol.">
        <title>Complete genome sequence of Corynebacterium casei LMG S-19264T (=DSM 44701T), isolated from a smear-ripened cheese.</title>
        <authorList>
            <consortium name="US DOE Joint Genome Institute (JGI-PGF)"/>
            <person name="Walter F."/>
            <person name="Albersmeier A."/>
            <person name="Kalinowski J."/>
            <person name="Ruckert C."/>
        </authorList>
    </citation>
    <scope>NUCLEOTIDE SEQUENCE</scope>
    <source>
        <strain evidence="2">JCM 4346</strain>
    </source>
</reference>
<dbReference type="RefSeq" id="WP_189934992.1">
    <property type="nucleotide sequence ID" value="NZ_BMSX01000004.1"/>
</dbReference>
<dbReference type="EMBL" id="BMSX01000004">
    <property type="protein sequence ID" value="GGR06594.1"/>
    <property type="molecule type" value="Genomic_DNA"/>
</dbReference>
<evidence type="ECO:0000313" key="3">
    <source>
        <dbReference type="Proteomes" id="UP000658320"/>
    </source>
</evidence>
<feature type="region of interest" description="Disordered" evidence="1">
    <location>
        <begin position="70"/>
        <end position="95"/>
    </location>
</feature>
<reference evidence="2" key="2">
    <citation type="submission" date="2020-09" db="EMBL/GenBank/DDBJ databases">
        <authorList>
            <person name="Sun Q."/>
            <person name="Ohkuma M."/>
        </authorList>
    </citation>
    <scope>NUCLEOTIDE SEQUENCE</scope>
    <source>
        <strain evidence="2">JCM 4346</strain>
    </source>
</reference>
<keyword evidence="3" id="KW-1185">Reference proteome</keyword>
<evidence type="ECO:0000256" key="1">
    <source>
        <dbReference type="SAM" id="MobiDB-lite"/>
    </source>
</evidence>
<dbReference type="Proteomes" id="UP000658320">
    <property type="component" value="Unassembled WGS sequence"/>
</dbReference>
<dbReference type="AlphaFoldDB" id="A0A918F6P1"/>
<name>A0A918F6P1_9ACTN</name>
<protein>
    <submittedName>
        <fullName evidence="2">Uncharacterized protein</fullName>
    </submittedName>
</protein>
<gene>
    <name evidence="2" type="ORF">GCM10010251_22950</name>
</gene>
<organism evidence="2 3">
    <name type="scientific">Streptomyces aurantiogriseus</name>
    <dbReference type="NCBI Taxonomy" id="66870"/>
    <lineage>
        <taxon>Bacteria</taxon>
        <taxon>Bacillati</taxon>
        <taxon>Actinomycetota</taxon>
        <taxon>Actinomycetes</taxon>
        <taxon>Kitasatosporales</taxon>
        <taxon>Streptomycetaceae</taxon>
        <taxon>Streptomyces</taxon>
    </lineage>
</organism>
<sequence length="424" mass="46711">MNVGGTLLGKKITKTYPRRGDLQLVRLSAAASFTCSRCAQAKAARLVALRGNVLLCNGCYGRMEAERDGAGEAGQPSVVSALPSAAPRAEPTASGAWNPSRVVVEERDWGRPFSVVHTDEAVAWKLHVRAEHLLLGTCPIPAEMADRLPRTPLNVALVPIGKLALVQGAKRVAILEYQPGVKLRSDGDRPLLTGMSWHRFVLPGTRVAVRWDHRAKTRLHFAYTRLRTPVVFAGTMVRYVYDPRIMTRDLAAIDVRADRSEEIVLITLRELGYLDEQGRALLPQAALLRNITERAEPGETSTSEVENAVRRLLARKLLTWEWGSLGAGGMLHFPVRDGETPVELLCYTPTLREVEHESLRAGGHGTDAGAHRVAGHLMRIGHLGKEASVEARAAYRYDHQRAGLAGPHELPRGYTYVREHERGI</sequence>
<proteinExistence type="predicted"/>
<accession>A0A918F6P1</accession>
<comment type="caution">
    <text evidence="2">The sequence shown here is derived from an EMBL/GenBank/DDBJ whole genome shotgun (WGS) entry which is preliminary data.</text>
</comment>
<evidence type="ECO:0000313" key="2">
    <source>
        <dbReference type="EMBL" id="GGR06594.1"/>
    </source>
</evidence>